<keyword evidence="3" id="KW-0560">Oxidoreductase</keyword>
<dbReference type="CDD" id="cd19071">
    <property type="entry name" value="AKR_AKR1-5-like"/>
    <property type="match status" value="1"/>
</dbReference>
<organism evidence="5">
    <name type="scientific">Noctiluca scintillans</name>
    <name type="common">Sea sparkle</name>
    <name type="synonym">Red tide dinoflagellate</name>
    <dbReference type="NCBI Taxonomy" id="2966"/>
    <lineage>
        <taxon>Eukaryota</taxon>
        <taxon>Sar</taxon>
        <taxon>Alveolata</taxon>
        <taxon>Dinophyceae</taxon>
        <taxon>Noctilucales</taxon>
        <taxon>Noctilucaceae</taxon>
        <taxon>Noctiluca</taxon>
    </lineage>
</organism>
<evidence type="ECO:0000256" key="3">
    <source>
        <dbReference type="ARBA" id="ARBA00023002"/>
    </source>
</evidence>
<dbReference type="InterPro" id="IPR018170">
    <property type="entry name" value="Aldo/ket_reductase_CS"/>
</dbReference>
<dbReference type="FunFam" id="3.20.20.100:FF:000015">
    <property type="entry name" value="Oxidoreductase, aldo/keto reductase family"/>
    <property type="match status" value="1"/>
</dbReference>
<proteinExistence type="inferred from homology"/>
<reference evidence="5" key="1">
    <citation type="submission" date="2021-01" db="EMBL/GenBank/DDBJ databases">
        <authorList>
            <person name="Corre E."/>
            <person name="Pelletier E."/>
            <person name="Niang G."/>
            <person name="Scheremetjew M."/>
            <person name="Finn R."/>
            <person name="Kale V."/>
            <person name="Holt S."/>
            <person name="Cochrane G."/>
            <person name="Meng A."/>
            <person name="Brown T."/>
            <person name="Cohen L."/>
        </authorList>
    </citation>
    <scope>NUCLEOTIDE SEQUENCE</scope>
</reference>
<evidence type="ECO:0000256" key="1">
    <source>
        <dbReference type="ARBA" id="ARBA00007905"/>
    </source>
</evidence>
<dbReference type="Pfam" id="PF00248">
    <property type="entry name" value="Aldo_ket_red"/>
    <property type="match status" value="1"/>
</dbReference>
<dbReference type="AlphaFoldDB" id="A0A7S1A3C8"/>
<dbReference type="PANTHER" id="PTHR43827:SF3">
    <property type="entry name" value="NADP-DEPENDENT OXIDOREDUCTASE DOMAIN-CONTAINING PROTEIN"/>
    <property type="match status" value="1"/>
</dbReference>
<sequence>MKRPSNEISEAIQVEWTDDLVVEFTPDGKKAGTKSYDRYQKYRVAKTVGEARKLGASKADLQWDYEKKLVQVSGNVQAKSRKGTPAPISEVCSGESTFHAVKHFAAATSLCHGVRLASGTVLPAVGFGTYTMKKGEAAPLVAEALKLGYRLIDTAQIYENEGDVGIAMRESGVPRSDLFIETKHWRSSHGFERTLKACKQSLKKLGTSYIDLYVIHWPGAKTGWPLPRGHVSPPDWTPEMRDTGTWRAMEQLYDEGKVRAIGVTNYSLRHLQQLLKTCRIKPMVNQVEFHPRLVQSDLLKFCQQEGIALQAYASLGSSDAKAKAGEFLQFEPVVLAAKAHGVSPAQVLLRWALEKGCGVIPKSTKAHRMEENAKIFDFQLSSEEVATIDSLHTGQRFAWKGLDPDTIE</sequence>
<name>A0A7S1A3C8_NOCSC</name>
<protein>
    <recommendedName>
        <fullName evidence="4">NADP-dependent oxidoreductase domain-containing protein</fullName>
    </recommendedName>
</protein>
<dbReference type="PANTHER" id="PTHR43827">
    <property type="entry name" value="2,5-DIKETO-D-GLUCONIC ACID REDUCTASE"/>
    <property type="match status" value="1"/>
</dbReference>
<evidence type="ECO:0000256" key="2">
    <source>
        <dbReference type="ARBA" id="ARBA00022857"/>
    </source>
</evidence>
<dbReference type="Gene3D" id="3.20.20.100">
    <property type="entry name" value="NADP-dependent oxidoreductase domain"/>
    <property type="match status" value="1"/>
</dbReference>
<comment type="similarity">
    <text evidence="1">Belongs to the aldo/keto reductase family.</text>
</comment>
<dbReference type="PRINTS" id="PR00069">
    <property type="entry name" value="ALDKETRDTASE"/>
</dbReference>
<dbReference type="PROSITE" id="PS00063">
    <property type="entry name" value="ALDOKETO_REDUCTASE_3"/>
    <property type="match status" value="1"/>
</dbReference>
<dbReference type="EMBL" id="HBFQ01021856">
    <property type="protein sequence ID" value="CAD8840953.1"/>
    <property type="molecule type" value="Transcribed_RNA"/>
</dbReference>
<feature type="domain" description="NADP-dependent oxidoreductase" evidence="4">
    <location>
        <begin position="126"/>
        <end position="391"/>
    </location>
</feature>
<accession>A0A7S1A3C8</accession>
<dbReference type="GO" id="GO:0016616">
    <property type="term" value="F:oxidoreductase activity, acting on the CH-OH group of donors, NAD or NADP as acceptor"/>
    <property type="evidence" value="ECO:0007669"/>
    <property type="project" value="UniProtKB-ARBA"/>
</dbReference>
<dbReference type="InterPro" id="IPR020471">
    <property type="entry name" value="AKR"/>
</dbReference>
<gene>
    <name evidence="5" type="ORF">NSCI0253_LOCUS15301</name>
</gene>
<evidence type="ECO:0000313" key="5">
    <source>
        <dbReference type="EMBL" id="CAD8840953.1"/>
    </source>
</evidence>
<evidence type="ECO:0000259" key="4">
    <source>
        <dbReference type="Pfam" id="PF00248"/>
    </source>
</evidence>
<dbReference type="SUPFAM" id="SSF51430">
    <property type="entry name" value="NAD(P)-linked oxidoreductase"/>
    <property type="match status" value="1"/>
</dbReference>
<keyword evidence="2" id="KW-0521">NADP</keyword>
<dbReference type="InterPro" id="IPR036812">
    <property type="entry name" value="NAD(P)_OxRdtase_dom_sf"/>
</dbReference>
<dbReference type="PROSITE" id="PS00798">
    <property type="entry name" value="ALDOKETO_REDUCTASE_1"/>
    <property type="match status" value="1"/>
</dbReference>
<dbReference type="InterPro" id="IPR023210">
    <property type="entry name" value="NADP_OxRdtase_dom"/>
</dbReference>